<keyword evidence="7 12" id="KW-0418">Kinase</keyword>
<evidence type="ECO:0000256" key="2">
    <source>
        <dbReference type="ARBA" id="ARBA00004370"/>
    </source>
</evidence>
<dbReference type="InterPro" id="IPR036097">
    <property type="entry name" value="HisK_dim/P_sf"/>
</dbReference>
<comment type="catalytic activity">
    <reaction evidence="1">
        <text>ATP + protein L-histidine = ADP + protein N-phospho-L-histidine.</text>
        <dbReference type="EC" id="2.7.13.3"/>
    </reaction>
</comment>
<keyword evidence="8 10" id="KW-1133">Transmembrane helix</keyword>
<evidence type="ECO:0000256" key="8">
    <source>
        <dbReference type="ARBA" id="ARBA00022989"/>
    </source>
</evidence>
<dbReference type="SMART" id="SM00387">
    <property type="entry name" value="HATPase_c"/>
    <property type="match status" value="1"/>
</dbReference>
<evidence type="ECO:0000256" key="3">
    <source>
        <dbReference type="ARBA" id="ARBA00012438"/>
    </source>
</evidence>
<sequence>MRRGRLISRKRFAGSLRLRLYFLIMLPLVLVALLAGAIRYWQAQDMSRTLYDDALKVVAHAVAREVIITQGDVVSDALLNSLVGVMGDPIFYNVSAADGRILAGYTDTPDDIIPHDLRGGEPYFFDFTYIGDPVRAVVLREFIADPFFDGWTTVLVWQTITQRRALSLVILQQALAILAVVLVTASVAVWFGITQGLRPLIDLKEAVALRSPSELNPIRRAVPNEVRPLVATMNSLFARLQAEMQRRNSFIANAAHQIRNPVAAIQTQAETALTARTEDQRQARLQDLYESASDLSRLSQQLLSLEVADHVSSENDGIVDFTSLVAGIARRFAPKALSEGIEIHLNAPEQAFCVAGNAILLREAIENLIDNSLRYGAVTDDEIRLILESDGHTVTLLVEDDGPGIPKEAAEQVFERFVRLPQQGGQKFQKSGCGLGLAIVRSVAARHGGTAYVRHSDTGCCFALVLPLALQPSDEVSPEHGSRSLCR</sequence>
<evidence type="ECO:0000256" key="4">
    <source>
        <dbReference type="ARBA" id="ARBA00022553"/>
    </source>
</evidence>
<comment type="caution">
    <text evidence="12">The sequence shown here is derived from an EMBL/GenBank/DDBJ whole genome shotgun (WGS) entry which is preliminary data.</text>
</comment>
<dbReference type="InterPro" id="IPR036890">
    <property type="entry name" value="HATPase_C_sf"/>
</dbReference>
<evidence type="ECO:0000259" key="11">
    <source>
        <dbReference type="PROSITE" id="PS50109"/>
    </source>
</evidence>
<dbReference type="GO" id="GO:0005886">
    <property type="term" value="C:plasma membrane"/>
    <property type="evidence" value="ECO:0007669"/>
    <property type="project" value="TreeGrafter"/>
</dbReference>
<accession>A0A543KIH7</accession>
<proteinExistence type="predicted"/>
<dbReference type="RefSeq" id="WP_142083972.1">
    <property type="nucleotide sequence ID" value="NZ_VFPT01000001.1"/>
</dbReference>
<dbReference type="AlphaFoldDB" id="A0A543KIH7"/>
<name>A0A543KIH7_9RHOB</name>
<keyword evidence="9 10" id="KW-0472">Membrane</keyword>
<evidence type="ECO:0000313" key="12">
    <source>
        <dbReference type="EMBL" id="TQM94885.1"/>
    </source>
</evidence>
<evidence type="ECO:0000256" key="5">
    <source>
        <dbReference type="ARBA" id="ARBA00022679"/>
    </source>
</evidence>
<dbReference type="InterPro" id="IPR013727">
    <property type="entry name" value="2CSK_N"/>
</dbReference>
<reference evidence="12 13" key="1">
    <citation type="submission" date="2019-06" db="EMBL/GenBank/DDBJ databases">
        <title>Genomic Encyclopedia of Archaeal and Bacterial Type Strains, Phase II (KMG-II): from individual species to whole genera.</title>
        <authorList>
            <person name="Goeker M."/>
        </authorList>
    </citation>
    <scope>NUCLEOTIDE SEQUENCE [LARGE SCALE GENOMIC DNA]</scope>
    <source>
        <strain evidence="12 13">DSM 18423</strain>
    </source>
</reference>
<dbReference type="PRINTS" id="PR00344">
    <property type="entry name" value="BCTRLSENSOR"/>
</dbReference>
<dbReference type="OrthoDB" id="913606at2"/>
<dbReference type="PANTHER" id="PTHR45436">
    <property type="entry name" value="SENSOR HISTIDINE KINASE YKOH"/>
    <property type="match status" value="1"/>
</dbReference>
<evidence type="ECO:0000256" key="9">
    <source>
        <dbReference type="ARBA" id="ARBA00023136"/>
    </source>
</evidence>
<keyword evidence="6 10" id="KW-0812">Transmembrane</keyword>
<evidence type="ECO:0000256" key="1">
    <source>
        <dbReference type="ARBA" id="ARBA00000085"/>
    </source>
</evidence>
<dbReference type="Gene3D" id="1.10.287.130">
    <property type="match status" value="1"/>
</dbReference>
<evidence type="ECO:0000256" key="10">
    <source>
        <dbReference type="SAM" id="Phobius"/>
    </source>
</evidence>
<dbReference type="SUPFAM" id="SSF55874">
    <property type="entry name" value="ATPase domain of HSP90 chaperone/DNA topoisomerase II/histidine kinase"/>
    <property type="match status" value="1"/>
</dbReference>
<evidence type="ECO:0000256" key="7">
    <source>
        <dbReference type="ARBA" id="ARBA00022777"/>
    </source>
</evidence>
<gene>
    <name evidence="12" type="ORF">BD293_3576</name>
</gene>
<keyword evidence="4" id="KW-0597">Phosphoprotein</keyword>
<dbReference type="SUPFAM" id="SSF47384">
    <property type="entry name" value="Homodimeric domain of signal transducing histidine kinase"/>
    <property type="match status" value="1"/>
</dbReference>
<dbReference type="CDD" id="cd00075">
    <property type="entry name" value="HATPase"/>
    <property type="match status" value="1"/>
</dbReference>
<dbReference type="Pfam" id="PF00512">
    <property type="entry name" value="HisKA"/>
    <property type="match status" value="1"/>
</dbReference>
<dbReference type="InterPro" id="IPR004358">
    <property type="entry name" value="Sig_transdc_His_kin-like_C"/>
</dbReference>
<dbReference type="InterPro" id="IPR003594">
    <property type="entry name" value="HATPase_dom"/>
</dbReference>
<dbReference type="CDD" id="cd00082">
    <property type="entry name" value="HisKA"/>
    <property type="match status" value="1"/>
</dbReference>
<dbReference type="InterPro" id="IPR050428">
    <property type="entry name" value="TCS_sensor_his_kinase"/>
</dbReference>
<feature type="domain" description="Histidine kinase" evidence="11">
    <location>
        <begin position="253"/>
        <end position="470"/>
    </location>
</feature>
<feature type="transmembrane region" description="Helical" evidence="10">
    <location>
        <begin position="170"/>
        <end position="193"/>
    </location>
</feature>
<dbReference type="EC" id="2.7.13.3" evidence="3"/>
<evidence type="ECO:0000313" key="13">
    <source>
        <dbReference type="Proteomes" id="UP000320582"/>
    </source>
</evidence>
<dbReference type="EMBL" id="VFPT01000001">
    <property type="protein sequence ID" value="TQM94885.1"/>
    <property type="molecule type" value="Genomic_DNA"/>
</dbReference>
<dbReference type="InterPro" id="IPR005467">
    <property type="entry name" value="His_kinase_dom"/>
</dbReference>
<keyword evidence="5" id="KW-0808">Transferase</keyword>
<dbReference type="GO" id="GO:0000155">
    <property type="term" value="F:phosphorelay sensor kinase activity"/>
    <property type="evidence" value="ECO:0007669"/>
    <property type="project" value="InterPro"/>
</dbReference>
<dbReference type="Proteomes" id="UP000320582">
    <property type="component" value="Unassembled WGS sequence"/>
</dbReference>
<dbReference type="Gene3D" id="3.30.565.10">
    <property type="entry name" value="Histidine kinase-like ATPase, C-terminal domain"/>
    <property type="match status" value="1"/>
</dbReference>
<protein>
    <recommendedName>
        <fullName evidence="3">histidine kinase</fullName>
        <ecNumber evidence="3">2.7.13.3</ecNumber>
    </recommendedName>
</protein>
<dbReference type="PANTHER" id="PTHR45436:SF1">
    <property type="entry name" value="SENSOR PROTEIN QSEC"/>
    <property type="match status" value="1"/>
</dbReference>
<feature type="transmembrane region" description="Helical" evidence="10">
    <location>
        <begin position="20"/>
        <end position="41"/>
    </location>
</feature>
<dbReference type="Pfam" id="PF02518">
    <property type="entry name" value="HATPase_c"/>
    <property type="match status" value="1"/>
</dbReference>
<keyword evidence="13" id="KW-1185">Reference proteome</keyword>
<comment type="subcellular location">
    <subcellularLocation>
        <location evidence="2">Membrane</location>
    </subcellularLocation>
</comment>
<organism evidence="12 13">
    <name type="scientific">Roseinatronobacter monicus</name>
    <dbReference type="NCBI Taxonomy" id="393481"/>
    <lineage>
        <taxon>Bacteria</taxon>
        <taxon>Pseudomonadati</taxon>
        <taxon>Pseudomonadota</taxon>
        <taxon>Alphaproteobacteria</taxon>
        <taxon>Rhodobacterales</taxon>
        <taxon>Paracoccaceae</taxon>
        <taxon>Roseinatronobacter</taxon>
    </lineage>
</organism>
<dbReference type="InterPro" id="IPR003661">
    <property type="entry name" value="HisK_dim/P_dom"/>
</dbReference>
<evidence type="ECO:0000256" key="6">
    <source>
        <dbReference type="ARBA" id="ARBA00022692"/>
    </source>
</evidence>
<dbReference type="PROSITE" id="PS50109">
    <property type="entry name" value="HIS_KIN"/>
    <property type="match status" value="1"/>
</dbReference>
<dbReference type="SMART" id="SM00388">
    <property type="entry name" value="HisKA"/>
    <property type="match status" value="1"/>
</dbReference>
<dbReference type="Pfam" id="PF08521">
    <property type="entry name" value="2CSK_N"/>
    <property type="match status" value="1"/>
</dbReference>